<proteinExistence type="predicted"/>
<dbReference type="InterPro" id="IPR036236">
    <property type="entry name" value="Znf_C2H2_sf"/>
</dbReference>
<dbReference type="PROSITE" id="PS00028">
    <property type="entry name" value="ZINC_FINGER_C2H2_1"/>
    <property type="match status" value="15"/>
</dbReference>
<dbReference type="Gene3D" id="3.30.160.60">
    <property type="entry name" value="Classic Zinc Finger"/>
    <property type="match status" value="10"/>
</dbReference>
<dbReference type="GO" id="GO:0008270">
    <property type="term" value="F:zinc ion binding"/>
    <property type="evidence" value="ECO:0007669"/>
    <property type="project" value="UniProtKB-KW"/>
</dbReference>
<accession>A0A8S1BPB3</accession>
<dbReference type="GO" id="GO:0005634">
    <property type="term" value="C:nucleus"/>
    <property type="evidence" value="ECO:0007669"/>
    <property type="project" value="UniProtKB-ARBA"/>
</dbReference>
<evidence type="ECO:0000256" key="2">
    <source>
        <dbReference type="ARBA" id="ARBA00022737"/>
    </source>
</evidence>
<evidence type="ECO:0000256" key="5">
    <source>
        <dbReference type="PROSITE-ProRule" id="PRU00042"/>
    </source>
</evidence>
<feature type="domain" description="C2H2-type" evidence="6">
    <location>
        <begin position="28"/>
        <end position="56"/>
    </location>
</feature>
<evidence type="ECO:0000256" key="3">
    <source>
        <dbReference type="ARBA" id="ARBA00022771"/>
    </source>
</evidence>
<feature type="domain" description="C2H2-type" evidence="6">
    <location>
        <begin position="634"/>
        <end position="661"/>
    </location>
</feature>
<dbReference type="SMART" id="SM00355">
    <property type="entry name" value="ZnF_C2H2"/>
    <property type="match status" value="18"/>
</dbReference>
<evidence type="ECO:0000256" key="4">
    <source>
        <dbReference type="ARBA" id="ARBA00022833"/>
    </source>
</evidence>
<dbReference type="PROSITE" id="PS50157">
    <property type="entry name" value="ZINC_FINGER_C2H2_2"/>
    <property type="match status" value="12"/>
</dbReference>
<name>A0A8S1BPB3_ARCPL</name>
<dbReference type="FunFam" id="3.30.160.60:FF:000446">
    <property type="entry name" value="Zinc finger protein"/>
    <property type="match status" value="1"/>
</dbReference>
<dbReference type="EMBL" id="CADEBC010000958">
    <property type="protein sequence ID" value="CAB3262402.1"/>
    <property type="molecule type" value="Genomic_DNA"/>
</dbReference>
<dbReference type="InterPro" id="IPR013087">
    <property type="entry name" value="Znf_C2H2_type"/>
</dbReference>
<dbReference type="OrthoDB" id="3437960at2759"/>
<evidence type="ECO:0000313" key="7">
    <source>
        <dbReference type="EMBL" id="CAB3262402.1"/>
    </source>
</evidence>
<dbReference type="Pfam" id="PF00096">
    <property type="entry name" value="zf-C2H2"/>
    <property type="match status" value="6"/>
</dbReference>
<feature type="domain" description="C2H2-type" evidence="6">
    <location>
        <begin position="177"/>
        <end position="202"/>
    </location>
</feature>
<organism evidence="7 8">
    <name type="scientific">Arctia plantaginis</name>
    <name type="common">Wood tiger moth</name>
    <name type="synonym">Phalaena plantaginis</name>
    <dbReference type="NCBI Taxonomy" id="874455"/>
    <lineage>
        <taxon>Eukaryota</taxon>
        <taxon>Metazoa</taxon>
        <taxon>Ecdysozoa</taxon>
        <taxon>Arthropoda</taxon>
        <taxon>Hexapoda</taxon>
        <taxon>Insecta</taxon>
        <taxon>Pterygota</taxon>
        <taxon>Neoptera</taxon>
        <taxon>Endopterygota</taxon>
        <taxon>Lepidoptera</taxon>
        <taxon>Glossata</taxon>
        <taxon>Ditrysia</taxon>
        <taxon>Noctuoidea</taxon>
        <taxon>Erebidae</taxon>
        <taxon>Arctiinae</taxon>
        <taxon>Arctia</taxon>
    </lineage>
</organism>
<keyword evidence="3 5" id="KW-0863">Zinc-finger</keyword>
<feature type="domain" description="C2H2-type" evidence="6">
    <location>
        <begin position="518"/>
        <end position="540"/>
    </location>
</feature>
<comment type="caution">
    <text evidence="7">The sequence shown here is derived from an EMBL/GenBank/DDBJ whole genome shotgun (WGS) entry which is preliminary data.</text>
</comment>
<dbReference type="SUPFAM" id="SSF57667">
    <property type="entry name" value="beta-beta-alpha zinc fingers"/>
    <property type="match status" value="7"/>
</dbReference>
<gene>
    <name evidence="7" type="ORF">APLA_LOCUS18378</name>
</gene>
<evidence type="ECO:0000313" key="8">
    <source>
        <dbReference type="Proteomes" id="UP000494106"/>
    </source>
</evidence>
<dbReference type="Pfam" id="PF12756">
    <property type="entry name" value="zf-C2H2_2"/>
    <property type="match status" value="1"/>
</dbReference>
<reference evidence="7 8" key="1">
    <citation type="submission" date="2020-04" db="EMBL/GenBank/DDBJ databases">
        <authorList>
            <person name="Wallbank WR R."/>
            <person name="Pardo Diaz C."/>
            <person name="Kozak K."/>
            <person name="Martin S."/>
            <person name="Jiggins C."/>
            <person name="Moest M."/>
            <person name="Warren A I."/>
            <person name="Byers J.R.P. K."/>
            <person name="Montejo-Kovacevich G."/>
            <person name="Yen C E."/>
        </authorList>
    </citation>
    <scope>NUCLEOTIDE SEQUENCE [LARGE SCALE GENOMIC DNA]</scope>
</reference>
<sequence length="723" mass="84659">MKKQWHNLTTLLKCSNVTPFKDRNDAGYICAYCFKTYPNPDILRAHTHGDHAKERPSYKAGSGMASFVAFLDIVDLKCTLCDHPMESLQTLTEHLISIHEKKYYLGVRDYFQPFKLSNEQQINCCLCNEVFHNMKLLMQHMNIHYRNFICTTCGAGFVNSFRLNRHETTHGKKKSSYPCRHCGQVFAAESKKKAHVNTEHKGIAGDSVCQICKARFKNYYQKTRHMMQVHNAEGIKCDLCEKKFNLKSNLMLHMRSVHLKERPYECSVCSMGFFIKRHMLGHYMATHTNERKFKCEVCGKAYATQNSVGCNTDIKIEPEVSKLLNLLKKPTSITKKDNRNDCNLTVAKKRHKTKVLDGLVAIETNYISKEITKHLHNIRTILLNSNATPIRSYNGIGYTCCFCSEQYPVPKDLKKHTLDNHDKTVKVKFMQGCPSSIYVVKLDITDLSCELCSTEFKDLQTFVEHLQNDHHKTLHTDINDHILPFKFEGEGFTCVICSKNFERFKLIHEHMNIHYRNYICEVCDSPFVNKRTLKSHMSRHKQGEFNCSFCAKVFDTQNKKTNHEKFVHTGDQRRNICPYCKEKFLSYAKKNEHMVEVHGVEPLVLKCKACDKTFNRRDKLTRHTKRDHLLERRFECDHCDMKFYGKRDLNTHMVKHTGVKQYRCEVCLKAFGRRHTLREHLRIHADDRRFKCEHCGQTFVQKCSWKSHMRSKHEEFVRNNLVC</sequence>
<dbReference type="Proteomes" id="UP000494106">
    <property type="component" value="Unassembled WGS sequence"/>
</dbReference>
<feature type="domain" description="C2H2-type" evidence="6">
    <location>
        <begin position="605"/>
        <end position="633"/>
    </location>
</feature>
<keyword evidence="1" id="KW-0479">Metal-binding</keyword>
<keyword evidence="2" id="KW-0677">Repeat</keyword>
<evidence type="ECO:0000259" key="6">
    <source>
        <dbReference type="PROSITE" id="PS50157"/>
    </source>
</evidence>
<feature type="domain" description="C2H2-type" evidence="6">
    <location>
        <begin position="545"/>
        <end position="573"/>
    </location>
</feature>
<feature type="domain" description="C2H2-type" evidence="6">
    <location>
        <begin position="690"/>
        <end position="713"/>
    </location>
</feature>
<keyword evidence="8" id="KW-1185">Reference proteome</keyword>
<dbReference type="AlphaFoldDB" id="A0A8S1BPB3"/>
<dbReference type="InterPro" id="IPR041661">
    <property type="entry name" value="ZN622/Rei1/Reh1_Znf-C2H2"/>
</dbReference>
<feature type="domain" description="C2H2-type" evidence="6">
    <location>
        <begin position="235"/>
        <end position="263"/>
    </location>
</feature>
<dbReference type="PANTHER" id="PTHR24379">
    <property type="entry name" value="KRAB AND ZINC FINGER DOMAIN-CONTAINING"/>
    <property type="match status" value="1"/>
</dbReference>
<feature type="domain" description="C2H2-type" evidence="6">
    <location>
        <begin position="148"/>
        <end position="175"/>
    </location>
</feature>
<dbReference type="PANTHER" id="PTHR24379:SF121">
    <property type="entry name" value="C2H2-TYPE DOMAIN-CONTAINING PROTEIN"/>
    <property type="match status" value="1"/>
</dbReference>
<protein>
    <recommendedName>
        <fullName evidence="6">C2H2-type domain-containing protein</fullName>
    </recommendedName>
</protein>
<feature type="domain" description="C2H2-type" evidence="6">
    <location>
        <begin position="662"/>
        <end position="689"/>
    </location>
</feature>
<evidence type="ECO:0000256" key="1">
    <source>
        <dbReference type="ARBA" id="ARBA00022723"/>
    </source>
</evidence>
<keyword evidence="4" id="KW-0862">Zinc</keyword>
<feature type="domain" description="C2H2-type" evidence="6">
    <location>
        <begin position="264"/>
        <end position="292"/>
    </location>
</feature>
<feature type="domain" description="C2H2-type" evidence="6">
    <location>
        <begin position="492"/>
        <end position="514"/>
    </location>
</feature>